<organism evidence="2 3">
    <name type="scientific">Lentzea albida</name>
    <dbReference type="NCBI Taxonomy" id="65499"/>
    <lineage>
        <taxon>Bacteria</taxon>
        <taxon>Bacillati</taxon>
        <taxon>Actinomycetota</taxon>
        <taxon>Actinomycetes</taxon>
        <taxon>Pseudonocardiales</taxon>
        <taxon>Pseudonocardiaceae</taxon>
        <taxon>Lentzea</taxon>
    </lineage>
</organism>
<evidence type="ECO:0000256" key="1">
    <source>
        <dbReference type="SAM" id="SignalP"/>
    </source>
</evidence>
<protein>
    <submittedName>
        <fullName evidence="2">Uncharacterized protein</fullName>
    </submittedName>
</protein>
<feature type="signal peptide" evidence="1">
    <location>
        <begin position="1"/>
        <end position="27"/>
    </location>
</feature>
<accession>A0A1H9WTE9</accession>
<name>A0A1H9WTE9_9PSEU</name>
<dbReference type="RefSeq" id="WP_089925998.1">
    <property type="nucleotide sequence ID" value="NZ_FOFV01000024.1"/>
</dbReference>
<sequence length="122" mass="12674">MTMKKIGAVVAAGVVALLCSAGAPAQAASSIQFGQVHDVAAKPEFYAGATFSVGSGYYSWSWWADGRAVGPTYAGNCAVVSCSVQAPTHQAYERIINYGATLKKFTIRVVGTTPANIQLAVQ</sequence>
<proteinExistence type="predicted"/>
<dbReference type="Proteomes" id="UP000199503">
    <property type="component" value="Unassembled WGS sequence"/>
</dbReference>
<gene>
    <name evidence="2" type="ORF">SAMN04488000_12494</name>
</gene>
<dbReference type="EMBL" id="FOFV01000024">
    <property type="protein sequence ID" value="SES37104.1"/>
    <property type="molecule type" value="Genomic_DNA"/>
</dbReference>
<keyword evidence="1" id="KW-0732">Signal</keyword>
<evidence type="ECO:0000313" key="2">
    <source>
        <dbReference type="EMBL" id="SES37104.1"/>
    </source>
</evidence>
<dbReference type="STRING" id="65499.SAMN04488000_12494"/>
<reference evidence="3" key="1">
    <citation type="submission" date="2016-10" db="EMBL/GenBank/DDBJ databases">
        <authorList>
            <person name="Varghese N."/>
            <person name="Submissions S."/>
        </authorList>
    </citation>
    <scope>NUCLEOTIDE SEQUENCE [LARGE SCALE GENOMIC DNA]</scope>
    <source>
        <strain evidence="3">DSM 44437</strain>
    </source>
</reference>
<dbReference type="AlphaFoldDB" id="A0A1H9WTE9"/>
<evidence type="ECO:0000313" key="3">
    <source>
        <dbReference type="Proteomes" id="UP000199503"/>
    </source>
</evidence>
<keyword evidence="3" id="KW-1185">Reference proteome</keyword>
<feature type="chain" id="PRO_5011732484" evidence="1">
    <location>
        <begin position="28"/>
        <end position="122"/>
    </location>
</feature>